<dbReference type="Gene3D" id="1.25.40.10">
    <property type="entry name" value="Tetratricopeptide repeat domain"/>
    <property type="match status" value="1"/>
</dbReference>
<accession>A0A2A6RLF9</accession>
<keyword evidence="2 3" id="KW-0802">TPR repeat</keyword>
<keyword evidence="4" id="KW-0472">Membrane</keyword>
<dbReference type="PANTHER" id="PTHR44943:SF8">
    <property type="entry name" value="TPR REPEAT-CONTAINING PROTEIN MJ0263"/>
    <property type="match status" value="1"/>
</dbReference>
<reference evidence="6" key="1">
    <citation type="submission" date="2017-08" db="EMBL/GenBank/DDBJ databases">
        <authorList>
            <person name="Grouzdev D.S."/>
            <person name="Gaisin V.A."/>
            <person name="Rysina M.S."/>
            <person name="Gorlenko V.M."/>
        </authorList>
    </citation>
    <scope>NUCLEOTIDE SEQUENCE [LARGE SCALE GENOMIC DNA]</scope>
    <source>
        <strain evidence="6">Kir15-3F</strain>
    </source>
</reference>
<feature type="repeat" description="TPR" evidence="3">
    <location>
        <begin position="152"/>
        <end position="185"/>
    </location>
</feature>
<dbReference type="InterPro" id="IPR011990">
    <property type="entry name" value="TPR-like_helical_dom_sf"/>
</dbReference>
<evidence type="ECO:0000256" key="1">
    <source>
        <dbReference type="ARBA" id="ARBA00022737"/>
    </source>
</evidence>
<evidence type="ECO:0000256" key="3">
    <source>
        <dbReference type="PROSITE-ProRule" id="PRU00339"/>
    </source>
</evidence>
<keyword evidence="6" id="KW-1185">Reference proteome</keyword>
<comment type="caution">
    <text evidence="5">The sequence shown here is derived from an EMBL/GenBank/DDBJ whole genome shotgun (WGS) entry which is preliminary data.</text>
</comment>
<protein>
    <submittedName>
        <fullName evidence="5">Uncharacterized protein</fullName>
    </submittedName>
</protein>
<dbReference type="SMART" id="SM00028">
    <property type="entry name" value="TPR"/>
    <property type="match status" value="3"/>
</dbReference>
<sequence>MFFSIIRLAAGALAMELFIIGLVFGLMAMRMFMRMFRRSEAPVVVVHWPERRSASPGCLRFFVVLGLLAGGFIISSHFWPAQADQQSLGATMRPATPSPLVGAMVAHTPTLTTPREGAEEKNRTGLALFAGGDYAAAEVWFQAAISADPSYYEPYNNLAFCLYERGDIERAIGLWHTALQLDPGSPDAHAGLATALWMVGQHHEAQQSYQRALELQPLYGNADWMAQARYWSPKILADSQPLRGRLVL</sequence>
<keyword evidence="1" id="KW-0677">Repeat</keyword>
<dbReference type="Proteomes" id="UP000220527">
    <property type="component" value="Unassembled WGS sequence"/>
</dbReference>
<dbReference type="SUPFAM" id="SSF48452">
    <property type="entry name" value="TPR-like"/>
    <property type="match status" value="1"/>
</dbReference>
<proteinExistence type="predicted"/>
<evidence type="ECO:0000256" key="2">
    <source>
        <dbReference type="ARBA" id="ARBA00022803"/>
    </source>
</evidence>
<name>A0A2A6RLF9_9CHLR</name>
<feature type="repeat" description="TPR" evidence="3">
    <location>
        <begin position="186"/>
        <end position="219"/>
    </location>
</feature>
<dbReference type="PANTHER" id="PTHR44943">
    <property type="entry name" value="CELLULOSE SYNTHASE OPERON PROTEIN C"/>
    <property type="match status" value="1"/>
</dbReference>
<feature type="transmembrane region" description="Helical" evidence="4">
    <location>
        <begin position="6"/>
        <end position="29"/>
    </location>
</feature>
<organism evidence="5 6">
    <name type="scientific">Candidatus Viridilinea mediisalina</name>
    <dbReference type="NCBI Taxonomy" id="2024553"/>
    <lineage>
        <taxon>Bacteria</taxon>
        <taxon>Bacillati</taxon>
        <taxon>Chloroflexota</taxon>
        <taxon>Chloroflexia</taxon>
        <taxon>Chloroflexales</taxon>
        <taxon>Chloroflexineae</taxon>
        <taxon>Oscillochloridaceae</taxon>
        <taxon>Candidatus Viridilinea</taxon>
    </lineage>
</organism>
<dbReference type="Pfam" id="PF13432">
    <property type="entry name" value="TPR_16"/>
    <property type="match status" value="1"/>
</dbReference>
<dbReference type="PROSITE" id="PS50005">
    <property type="entry name" value="TPR"/>
    <property type="match status" value="2"/>
</dbReference>
<dbReference type="InterPro" id="IPR051685">
    <property type="entry name" value="Ycf3/AcsC/BcsC/TPR_MFPF"/>
</dbReference>
<dbReference type="Pfam" id="PF13424">
    <property type="entry name" value="TPR_12"/>
    <property type="match status" value="1"/>
</dbReference>
<keyword evidence="4" id="KW-1133">Transmembrane helix</keyword>
<dbReference type="AlphaFoldDB" id="A0A2A6RLF9"/>
<feature type="transmembrane region" description="Helical" evidence="4">
    <location>
        <begin position="58"/>
        <end position="79"/>
    </location>
</feature>
<evidence type="ECO:0000313" key="5">
    <source>
        <dbReference type="EMBL" id="PDW03719.1"/>
    </source>
</evidence>
<dbReference type="OrthoDB" id="165223at2"/>
<evidence type="ECO:0000313" key="6">
    <source>
        <dbReference type="Proteomes" id="UP000220527"/>
    </source>
</evidence>
<keyword evidence="4" id="KW-0812">Transmembrane</keyword>
<evidence type="ECO:0000256" key="4">
    <source>
        <dbReference type="SAM" id="Phobius"/>
    </source>
</evidence>
<gene>
    <name evidence="5" type="ORF">CJ255_07375</name>
</gene>
<dbReference type="EMBL" id="NQWI01000023">
    <property type="protein sequence ID" value="PDW03719.1"/>
    <property type="molecule type" value="Genomic_DNA"/>
</dbReference>
<dbReference type="InterPro" id="IPR019734">
    <property type="entry name" value="TPR_rpt"/>
</dbReference>